<sequence>MNMTRLITTTALALTLAAGSAHAESHTNGEKVEQNLENAGESLEKAGENAAQATGNAAGDAADASEKALENAAQATENAAEATEQAAEDAAQATGNAVDDAATATANATDGMLQNDTNMIRARDIMGGTIYSANAQDGVAEFETVTYDSVGEDWENIGEIEDIVLSSDGQLQGVVAEIGGFLGMGDKHVFVPMDSVKLIPVEDADMALVVGYSEEQLVNMKNVDEAFWE</sequence>
<proteinExistence type="predicted"/>
<protein>
    <recommendedName>
        <fullName evidence="3">PRC-barrel domain-containing protein</fullName>
    </recommendedName>
</protein>
<dbReference type="InterPro" id="IPR011033">
    <property type="entry name" value="PRC_barrel-like_sf"/>
</dbReference>
<evidence type="ECO:0000313" key="4">
    <source>
        <dbReference type="EMBL" id="PIL19351.1"/>
    </source>
</evidence>
<dbReference type="SUPFAM" id="SSF50346">
    <property type="entry name" value="PRC-barrel domain"/>
    <property type="match status" value="1"/>
</dbReference>
<feature type="signal peptide" evidence="2">
    <location>
        <begin position="1"/>
        <end position="23"/>
    </location>
</feature>
<organism evidence="4 5">
    <name type="scientific">Puniceibacterium antarcticum</name>
    <dbReference type="NCBI Taxonomy" id="1206336"/>
    <lineage>
        <taxon>Bacteria</taxon>
        <taxon>Pseudomonadati</taxon>
        <taxon>Pseudomonadota</taxon>
        <taxon>Alphaproteobacteria</taxon>
        <taxon>Rhodobacterales</taxon>
        <taxon>Paracoccaceae</taxon>
        <taxon>Puniceibacterium</taxon>
    </lineage>
</organism>
<feature type="compositionally biased region" description="Low complexity" evidence="1">
    <location>
        <begin position="48"/>
        <end position="62"/>
    </location>
</feature>
<dbReference type="Proteomes" id="UP000231259">
    <property type="component" value="Unassembled WGS sequence"/>
</dbReference>
<dbReference type="EMBL" id="AWWI01000100">
    <property type="protein sequence ID" value="PIL19351.1"/>
    <property type="molecule type" value="Genomic_DNA"/>
</dbReference>
<dbReference type="OrthoDB" id="6158291at2"/>
<feature type="chain" id="PRO_5013923522" description="PRC-barrel domain-containing protein" evidence="2">
    <location>
        <begin position="24"/>
        <end position="229"/>
    </location>
</feature>
<reference evidence="4 5" key="1">
    <citation type="submission" date="2013-09" db="EMBL/GenBank/DDBJ databases">
        <title>Genome sequencing of Phaeobacter antarcticus sp. nov. SM1211.</title>
        <authorList>
            <person name="Zhang X.-Y."/>
            <person name="Liu C."/>
            <person name="Chen X.-L."/>
            <person name="Xie B.-B."/>
            <person name="Qin Q.-L."/>
            <person name="Rong J.-C."/>
            <person name="Zhang Y.-Z."/>
        </authorList>
    </citation>
    <scope>NUCLEOTIDE SEQUENCE [LARGE SCALE GENOMIC DNA]</scope>
    <source>
        <strain evidence="4 5">SM1211</strain>
    </source>
</reference>
<accession>A0A2G8RD51</accession>
<dbReference type="PANTHER" id="PTHR36505">
    <property type="entry name" value="BLR1072 PROTEIN"/>
    <property type="match status" value="1"/>
</dbReference>
<name>A0A2G8RD51_9RHOB</name>
<feature type="compositionally biased region" description="Low complexity" evidence="1">
    <location>
        <begin position="70"/>
        <end position="97"/>
    </location>
</feature>
<feature type="region of interest" description="Disordered" evidence="1">
    <location>
        <begin position="44"/>
        <end position="97"/>
    </location>
</feature>
<evidence type="ECO:0000256" key="1">
    <source>
        <dbReference type="SAM" id="MobiDB-lite"/>
    </source>
</evidence>
<comment type="caution">
    <text evidence="4">The sequence shown here is derived from an EMBL/GenBank/DDBJ whole genome shotgun (WGS) entry which is preliminary data.</text>
</comment>
<keyword evidence="2" id="KW-0732">Signal</keyword>
<dbReference type="InterPro" id="IPR027275">
    <property type="entry name" value="PRC-brl_dom"/>
</dbReference>
<evidence type="ECO:0000259" key="3">
    <source>
        <dbReference type="Pfam" id="PF05239"/>
    </source>
</evidence>
<dbReference type="Pfam" id="PF05239">
    <property type="entry name" value="PRC"/>
    <property type="match status" value="1"/>
</dbReference>
<feature type="domain" description="PRC-barrel" evidence="3">
    <location>
        <begin position="152"/>
        <end position="198"/>
    </location>
</feature>
<dbReference type="PANTHER" id="PTHR36505:SF1">
    <property type="entry name" value="BLR1072 PROTEIN"/>
    <property type="match status" value="1"/>
</dbReference>
<evidence type="ECO:0000256" key="2">
    <source>
        <dbReference type="SAM" id="SignalP"/>
    </source>
</evidence>
<dbReference type="AlphaFoldDB" id="A0A2G8RD51"/>
<gene>
    <name evidence="4" type="ORF">P775_14495</name>
</gene>
<dbReference type="Gene3D" id="2.30.30.240">
    <property type="entry name" value="PRC-barrel domain"/>
    <property type="match status" value="1"/>
</dbReference>
<evidence type="ECO:0000313" key="5">
    <source>
        <dbReference type="Proteomes" id="UP000231259"/>
    </source>
</evidence>
<keyword evidence="5" id="KW-1185">Reference proteome</keyword>